<dbReference type="InterPro" id="IPR001394">
    <property type="entry name" value="Peptidase_C19_UCH"/>
</dbReference>
<evidence type="ECO:0000259" key="1">
    <source>
        <dbReference type="PROSITE" id="PS50235"/>
    </source>
</evidence>
<dbReference type="GO" id="GO:0004843">
    <property type="term" value="F:cysteine-type deubiquitinase activity"/>
    <property type="evidence" value="ECO:0007669"/>
    <property type="project" value="InterPro"/>
</dbReference>
<name>A0A6C0CA42_9ZZZZ</name>
<proteinExistence type="predicted"/>
<dbReference type="PROSITE" id="PS00972">
    <property type="entry name" value="USP_1"/>
    <property type="match status" value="1"/>
</dbReference>
<dbReference type="InterPro" id="IPR050185">
    <property type="entry name" value="Ub_carboxyl-term_hydrolase"/>
</dbReference>
<dbReference type="EMBL" id="MN739366">
    <property type="protein sequence ID" value="QHT01227.1"/>
    <property type="molecule type" value="Genomic_DNA"/>
</dbReference>
<dbReference type="InterPro" id="IPR028889">
    <property type="entry name" value="USP"/>
</dbReference>
<reference evidence="2" key="1">
    <citation type="journal article" date="2020" name="Nature">
        <title>Giant virus diversity and host interactions through global metagenomics.</title>
        <authorList>
            <person name="Schulz F."/>
            <person name="Roux S."/>
            <person name="Paez-Espino D."/>
            <person name="Jungbluth S."/>
            <person name="Walsh D.A."/>
            <person name="Denef V.J."/>
            <person name="McMahon K.D."/>
            <person name="Konstantinidis K.T."/>
            <person name="Eloe-Fadrosh E.A."/>
            <person name="Kyrpides N.C."/>
            <person name="Woyke T."/>
        </authorList>
    </citation>
    <scope>NUCLEOTIDE SEQUENCE</scope>
    <source>
        <strain evidence="2">GVMAG-M-3300020192-26</strain>
    </source>
</reference>
<sequence>MITRTKYSFTPAKSDLHCTCANCRNKIANSQDNTVTAPVRTRFVKDLTVRSKNPVMHTIQRDLITRSSSQPQLLTRNSPINDLLPVQISSRSNPSVRDLSAKPLAQISSRSNPSVRDLSAKPLAQISSRSNLSVRDLSAKPLAQISSRSNPSVRDLSAKPLAQISLRSNPSVRDLSAKPLAQISSRSNYITRQGTRIDSNIVSAGNNKGLVGLMNLGNTCYMNASLQCLRCVDTLKRYVQTSDYSKNDVTGHFLEFVKDVWQATTIYNPQKIRTGTALENDQFRNNGQHDAQEFLNTLMDAMHESLKENRISIISDTFYGKYETIVKCKSCDGMTKTYEDFMFLTLPVSDSDMDDLDGLIKKSSHSEELFGENQYYCEKCKKLSNALKVVSISKLPDVLIVHLKRFTKTNKINNFVNVPNKYGEHELIGVINHSGGLSGGHYTANVLINDKWYLMNDSSCRVMTENVITHQAYILFYEKK</sequence>
<dbReference type="SUPFAM" id="SSF54001">
    <property type="entry name" value="Cysteine proteinases"/>
    <property type="match status" value="1"/>
</dbReference>
<evidence type="ECO:0000313" key="2">
    <source>
        <dbReference type="EMBL" id="QHT01227.1"/>
    </source>
</evidence>
<dbReference type="InterPro" id="IPR038765">
    <property type="entry name" value="Papain-like_cys_pep_sf"/>
</dbReference>
<dbReference type="GO" id="GO:0016579">
    <property type="term" value="P:protein deubiquitination"/>
    <property type="evidence" value="ECO:0007669"/>
    <property type="project" value="InterPro"/>
</dbReference>
<dbReference type="PROSITE" id="PS50235">
    <property type="entry name" value="USP_3"/>
    <property type="match status" value="1"/>
</dbReference>
<accession>A0A6C0CA42</accession>
<organism evidence="2">
    <name type="scientific">viral metagenome</name>
    <dbReference type="NCBI Taxonomy" id="1070528"/>
    <lineage>
        <taxon>unclassified sequences</taxon>
        <taxon>metagenomes</taxon>
        <taxon>organismal metagenomes</taxon>
    </lineage>
</organism>
<dbReference type="Pfam" id="PF00443">
    <property type="entry name" value="UCH"/>
    <property type="match status" value="1"/>
</dbReference>
<feature type="domain" description="USP" evidence="1">
    <location>
        <begin position="211"/>
        <end position="480"/>
    </location>
</feature>
<dbReference type="Gene3D" id="3.90.70.10">
    <property type="entry name" value="Cysteine proteinases"/>
    <property type="match status" value="1"/>
</dbReference>
<dbReference type="PANTHER" id="PTHR21646">
    <property type="entry name" value="UBIQUITIN CARBOXYL-TERMINAL HYDROLASE"/>
    <property type="match status" value="1"/>
</dbReference>
<dbReference type="CDD" id="cd02674">
    <property type="entry name" value="Peptidase_C19R"/>
    <property type="match status" value="1"/>
</dbReference>
<dbReference type="InterPro" id="IPR018200">
    <property type="entry name" value="USP_CS"/>
</dbReference>
<protein>
    <recommendedName>
        <fullName evidence="1">USP domain-containing protein</fullName>
    </recommendedName>
</protein>
<dbReference type="AlphaFoldDB" id="A0A6C0CA42"/>